<dbReference type="Pfam" id="PF02771">
    <property type="entry name" value="Acyl-CoA_dh_N"/>
    <property type="match status" value="1"/>
</dbReference>
<dbReference type="InterPro" id="IPR036250">
    <property type="entry name" value="AcylCo_DH-like_C"/>
</dbReference>
<dbReference type="Proteomes" id="UP000465241">
    <property type="component" value="Unassembled WGS sequence"/>
</dbReference>
<accession>A0A7I9WJD2</accession>
<dbReference type="SUPFAM" id="SSF47203">
    <property type="entry name" value="Acyl-CoA dehydrogenase C-terminal domain-like"/>
    <property type="match status" value="1"/>
</dbReference>
<feature type="domain" description="Acyl-CoA dehydrogenase/oxidase N-terminal" evidence="7">
    <location>
        <begin position="28"/>
        <end position="94"/>
    </location>
</feature>
<dbReference type="PANTHER" id="PTHR43884:SF20">
    <property type="entry name" value="ACYL-COA DEHYDROGENASE FADE28"/>
    <property type="match status" value="1"/>
</dbReference>
<evidence type="ECO:0000259" key="6">
    <source>
        <dbReference type="Pfam" id="PF00441"/>
    </source>
</evidence>
<gene>
    <name evidence="8" type="ORF">MMUR_18350</name>
</gene>
<name>A0A7I9WJD2_9MYCO</name>
<comment type="cofactor">
    <cofactor evidence="1">
        <name>FAD</name>
        <dbReference type="ChEBI" id="CHEBI:57692"/>
    </cofactor>
</comment>
<evidence type="ECO:0000313" key="8">
    <source>
        <dbReference type="EMBL" id="GFG57699.1"/>
    </source>
</evidence>
<evidence type="ECO:0000256" key="5">
    <source>
        <dbReference type="ARBA" id="ARBA00023002"/>
    </source>
</evidence>
<comment type="similarity">
    <text evidence="2">Belongs to the acyl-CoA dehydrogenase family.</text>
</comment>
<evidence type="ECO:0000256" key="4">
    <source>
        <dbReference type="ARBA" id="ARBA00022827"/>
    </source>
</evidence>
<evidence type="ECO:0000256" key="3">
    <source>
        <dbReference type="ARBA" id="ARBA00022630"/>
    </source>
</evidence>
<evidence type="ECO:0000256" key="1">
    <source>
        <dbReference type="ARBA" id="ARBA00001974"/>
    </source>
</evidence>
<dbReference type="InterPro" id="IPR037069">
    <property type="entry name" value="AcylCoA_DH/ox_N_sf"/>
</dbReference>
<dbReference type="SUPFAM" id="SSF56645">
    <property type="entry name" value="Acyl-CoA dehydrogenase NM domain-like"/>
    <property type="match status" value="1"/>
</dbReference>
<dbReference type="GO" id="GO:0050660">
    <property type="term" value="F:flavin adenine dinucleotide binding"/>
    <property type="evidence" value="ECO:0007669"/>
    <property type="project" value="InterPro"/>
</dbReference>
<dbReference type="AlphaFoldDB" id="A0A7I9WJD2"/>
<dbReference type="InterPro" id="IPR009075">
    <property type="entry name" value="AcylCo_DH/oxidase_C"/>
</dbReference>
<comment type="caution">
    <text evidence="8">The sequence shown here is derived from an EMBL/GenBank/DDBJ whole genome shotgun (WGS) entry which is preliminary data.</text>
</comment>
<dbReference type="GO" id="GO:0003995">
    <property type="term" value="F:acyl-CoA dehydrogenase activity"/>
    <property type="evidence" value="ECO:0007669"/>
    <property type="project" value="TreeGrafter"/>
</dbReference>
<dbReference type="EMBL" id="BLKT01000003">
    <property type="protein sequence ID" value="GFG57699.1"/>
    <property type="molecule type" value="Genomic_DNA"/>
</dbReference>
<keyword evidence="3" id="KW-0285">Flavoprotein</keyword>
<evidence type="ECO:0000313" key="9">
    <source>
        <dbReference type="Proteomes" id="UP000465241"/>
    </source>
</evidence>
<evidence type="ECO:0000259" key="7">
    <source>
        <dbReference type="Pfam" id="PF02771"/>
    </source>
</evidence>
<proteinExistence type="inferred from homology"/>
<keyword evidence="4" id="KW-0274">FAD</keyword>
<reference evidence="8 9" key="1">
    <citation type="journal article" date="2019" name="Emerg. Microbes Infect.">
        <title>Comprehensive subspecies identification of 175 nontuberculous mycobacteria species based on 7547 genomic profiles.</title>
        <authorList>
            <person name="Matsumoto Y."/>
            <person name="Kinjo T."/>
            <person name="Motooka D."/>
            <person name="Nabeya D."/>
            <person name="Jung N."/>
            <person name="Uechi K."/>
            <person name="Horii T."/>
            <person name="Iida T."/>
            <person name="Fujita J."/>
            <person name="Nakamura S."/>
        </authorList>
    </citation>
    <scope>NUCLEOTIDE SEQUENCE [LARGE SCALE GENOMIC DNA]</scope>
    <source>
        <strain evidence="8 9">JCM 13392</strain>
    </source>
</reference>
<dbReference type="Pfam" id="PF00441">
    <property type="entry name" value="Acyl-CoA_dh_1"/>
    <property type="match status" value="1"/>
</dbReference>
<keyword evidence="9" id="KW-1185">Reference proteome</keyword>
<dbReference type="Gene3D" id="1.20.140.10">
    <property type="entry name" value="Butyryl-CoA Dehydrogenase, subunit A, domain 3"/>
    <property type="match status" value="1"/>
</dbReference>
<feature type="domain" description="Acyl-CoA dehydrogenase/oxidase C-terminal" evidence="6">
    <location>
        <begin position="154"/>
        <end position="282"/>
    </location>
</feature>
<sequence>MTTLDSMLDPDLSSLIDSVVGSHDCADDQALWQTLVELGLADLTGSEHRGGSGASWPEAAALARALSRRGCALGVTESDVVAGWLLEQVGAPAHQALRAVVLAPGDSHPNPAMVERVVVVGRDHQGSYISDVPVADLSAGTDDAVRHPVTDEVLATAFTRRALTRAIQISAALETITELTIDHAQTREQFGRPIGRQQAVQRMIAIIAGETALSRAATDAAVLAASDPTTPESQLAAMVAVARSCCGHATDPVVRNAHQVIGAIGTTREHSLHLYTGAALALRCDDRDTRDWDAAVLDFAVRGRHLSDLDLTPSP</sequence>
<keyword evidence="5" id="KW-0560">Oxidoreductase</keyword>
<organism evidence="8 9">
    <name type="scientific">Mycolicibacterium murale</name>
    <dbReference type="NCBI Taxonomy" id="182220"/>
    <lineage>
        <taxon>Bacteria</taxon>
        <taxon>Bacillati</taxon>
        <taxon>Actinomycetota</taxon>
        <taxon>Actinomycetes</taxon>
        <taxon>Mycobacteriales</taxon>
        <taxon>Mycobacteriaceae</taxon>
        <taxon>Mycolicibacterium</taxon>
    </lineage>
</organism>
<evidence type="ECO:0000256" key="2">
    <source>
        <dbReference type="ARBA" id="ARBA00009347"/>
    </source>
</evidence>
<protein>
    <submittedName>
        <fullName evidence="8">Acyl-CoA dehydrogenase</fullName>
    </submittedName>
</protein>
<dbReference type="PANTHER" id="PTHR43884">
    <property type="entry name" value="ACYL-COA DEHYDROGENASE"/>
    <property type="match status" value="1"/>
</dbReference>
<dbReference type="Gene3D" id="1.10.540.10">
    <property type="entry name" value="Acyl-CoA dehydrogenase/oxidase, N-terminal domain"/>
    <property type="match status" value="1"/>
</dbReference>
<dbReference type="InterPro" id="IPR013786">
    <property type="entry name" value="AcylCoA_DH/ox_N"/>
</dbReference>
<dbReference type="InterPro" id="IPR009100">
    <property type="entry name" value="AcylCoA_DH/oxidase_NM_dom_sf"/>
</dbReference>